<evidence type="ECO:0000313" key="2">
    <source>
        <dbReference type="EnsemblMetazoa" id="AMAM004301-PA"/>
    </source>
</evidence>
<dbReference type="VEuPathDB" id="VectorBase:AMAM004301"/>
<evidence type="ECO:0000256" key="1">
    <source>
        <dbReference type="SAM" id="MobiDB-lite"/>
    </source>
</evidence>
<keyword evidence="3" id="KW-1185">Reference proteome</keyword>
<dbReference type="Proteomes" id="UP000075901">
    <property type="component" value="Unassembled WGS sequence"/>
</dbReference>
<feature type="compositionally biased region" description="Basic residues" evidence="1">
    <location>
        <begin position="111"/>
        <end position="123"/>
    </location>
</feature>
<feature type="compositionally biased region" description="Pro residues" evidence="1">
    <location>
        <begin position="93"/>
        <end position="105"/>
    </location>
</feature>
<feature type="compositionally biased region" description="Polar residues" evidence="1">
    <location>
        <begin position="31"/>
        <end position="44"/>
    </location>
</feature>
<dbReference type="AlphaFoldDB" id="A0A182SCZ3"/>
<dbReference type="EnsemblMetazoa" id="AMAM004301-RA">
    <property type="protein sequence ID" value="AMAM004301-PA"/>
    <property type="gene ID" value="AMAM004301"/>
</dbReference>
<name>A0A182SCZ3_9DIPT</name>
<sequence>MDQKKRFPGLIEHNKFSPLKILDVRSINEHVPTSSYTLQQTEATEASDDDSSGSEKELVIDMADAELDPPDEEDYGLEQNIELEPMHVVIKAPPTPSPPPTPPTISAPKGRTNRRKSQHVRLD</sequence>
<feature type="region of interest" description="Disordered" evidence="1">
    <location>
        <begin position="31"/>
        <end position="59"/>
    </location>
</feature>
<feature type="region of interest" description="Disordered" evidence="1">
    <location>
        <begin position="85"/>
        <end position="123"/>
    </location>
</feature>
<reference evidence="3" key="1">
    <citation type="submission" date="2013-09" db="EMBL/GenBank/DDBJ databases">
        <title>The Genome Sequence of Anopheles maculatus species B.</title>
        <authorList>
            <consortium name="The Broad Institute Genomics Platform"/>
            <person name="Neafsey D.E."/>
            <person name="Besansky N."/>
            <person name="Howell P."/>
            <person name="Walton C."/>
            <person name="Young S.K."/>
            <person name="Zeng Q."/>
            <person name="Gargeya S."/>
            <person name="Fitzgerald M."/>
            <person name="Haas B."/>
            <person name="Abouelleil A."/>
            <person name="Allen A.W."/>
            <person name="Alvarado L."/>
            <person name="Arachchi H.M."/>
            <person name="Berlin A.M."/>
            <person name="Chapman S.B."/>
            <person name="Gainer-Dewar J."/>
            <person name="Goldberg J."/>
            <person name="Griggs A."/>
            <person name="Gujja S."/>
            <person name="Hansen M."/>
            <person name="Howarth C."/>
            <person name="Imamovic A."/>
            <person name="Ireland A."/>
            <person name="Larimer J."/>
            <person name="McCowan C."/>
            <person name="Murphy C."/>
            <person name="Pearson M."/>
            <person name="Poon T.W."/>
            <person name="Priest M."/>
            <person name="Roberts A."/>
            <person name="Saif S."/>
            <person name="Shea T."/>
            <person name="Sisk P."/>
            <person name="Sykes S."/>
            <person name="Wortman J."/>
            <person name="Nusbaum C."/>
            <person name="Birren B."/>
        </authorList>
    </citation>
    <scope>NUCLEOTIDE SEQUENCE [LARGE SCALE GENOMIC DNA]</scope>
    <source>
        <strain evidence="3">maculatus3</strain>
    </source>
</reference>
<organism evidence="2 3">
    <name type="scientific">Anopheles maculatus</name>
    <dbReference type="NCBI Taxonomy" id="74869"/>
    <lineage>
        <taxon>Eukaryota</taxon>
        <taxon>Metazoa</taxon>
        <taxon>Ecdysozoa</taxon>
        <taxon>Arthropoda</taxon>
        <taxon>Hexapoda</taxon>
        <taxon>Insecta</taxon>
        <taxon>Pterygota</taxon>
        <taxon>Neoptera</taxon>
        <taxon>Endopterygota</taxon>
        <taxon>Diptera</taxon>
        <taxon>Nematocera</taxon>
        <taxon>Culicoidea</taxon>
        <taxon>Culicidae</taxon>
        <taxon>Anophelinae</taxon>
        <taxon>Anopheles</taxon>
        <taxon>Anopheles maculatus group</taxon>
    </lineage>
</organism>
<protein>
    <submittedName>
        <fullName evidence="2">Uncharacterized protein</fullName>
    </submittedName>
</protein>
<proteinExistence type="predicted"/>
<reference evidence="2" key="2">
    <citation type="submission" date="2020-05" db="UniProtKB">
        <authorList>
            <consortium name="EnsemblMetazoa"/>
        </authorList>
    </citation>
    <scope>IDENTIFICATION</scope>
    <source>
        <strain evidence="2">maculatus3</strain>
    </source>
</reference>
<evidence type="ECO:0000313" key="3">
    <source>
        <dbReference type="Proteomes" id="UP000075901"/>
    </source>
</evidence>
<accession>A0A182SCZ3</accession>